<dbReference type="GO" id="GO:0008276">
    <property type="term" value="F:protein methyltransferase activity"/>
    <property type="evidence" value="ECO:0007669"/>
    <property type="project" value="TreeGrafter"/>
</dbReference>
<evidence type="ECO:0000313" key="9">
    <source>
        <dbReference type="Proteomes" id="UP000030745"/>
    </source>
</evidence>
<dbReference type="GO" id="GO:0035657">
    <property type="term" value="C:eRF1 methyltransferase complex"/>
    <property type="evidence" value="ECO:0007669"/>
    <property type="project" value="TreeGrafter"/>
</dbReference>
<keyword evidence="4" id="KW-0808">Transferase</keyword>
<evidence type="ECO:0000256" key="1">
    <source>
        <dbReference type="ARBA" id="ARBA00004123"/>
    </source>
</evidence>
<dbReference type="InterPro" id="IPR029063">
    <property type="entry name" value="SAM-dependent_MTases_sf"/>
</dbReference>
<dbReference type="InterPro" id="IPR052190">
    <property type="entry name" value="Euk-Arch_PrmC-MTase"/>
</dbReference>
<comment type="subcellular location">
    <subcellularLocation>
        <location evidence="1">Nucleus</location>
    </subcellularLocation>
</comment>
<dbReference type="FunFam" id="3.40.50.150:FF:000077">
    <property type="entry name" value="HemK methyltransferase family member 2"/>
    <property type="match status" value="1"/>
</dbReference>
<dbReference type="Pfam" id="PF05175">
    <property type="entry name" value="MTS"/>
    <property type="match status" value="1"/>
</dbReference>
<dbReference type="PROSITE" id="PS00092">
    <property type="entry name" value="N6_MTASE"/>
    <property type="match status" value="1"/>
</dbReference>
<dbReference type="GO" id="GO:0032259">
    <property type="term" value="P:methylation"/>
    <property type="evidence" value="ECO:0007669"/>
    <property type="project" value="UniProtKB-KW"/>
</dbReference>
<dbReference type="PANTHER" id="PTHR45875:SF1">
    <property type="entry name" value="METHYLTRANSFERASE N6AMT1"/>
    <property type="match status" value="1"/>
</dbReference>
<feature type="domain" description="Methyltransferase small" evidence="7">
    <location>
        <begin position="42"/>
        <end position="122"/>
    </location>
</feature>
<dbReference type="SUPFAM" id="SSF53335">
    <property type="entry name" value="S-adenosyl-L-methionine-dependent methyltransferases"/>
    <property type="match status" value="1"/>
</dbReference>
<keyword evidence="6" id="KW-0539">Nucleus</keyword>
<dbReference type="InterPro" id="IPR007848">
    <property type="entry name" value="Small_mtfrase_dom"/>
</dbReference>
<dbReference type="GeneID" id="24139077"/>
<evidence type="ECO:0000313" key="8">
    <source>
        <dbReference type="EMBL" id="KDO17024.1"/>
    </source>
</evidence>
<dbReference type="EMBL" id="KK583813">
    <property type="protein sequence ID" value="KDO17024.1"/>
    <property type="molecule type" value="Genomic_DNA"/>
</dbReference>
<dbReference type="KEGG" id="spar:SPRG_17540"/>
<dbReference type="STRING" id="695850.A0A067BF60"/>
<organism evidence="8 9">
    <name type="scientific">Saprolegnia parasitica (strain CBS 223.65)</name>
    <dbReference type="NCBI Taxonomy" id="695850"/>
    <lineage>
        <taxon>Eukaryota</taxon>
        <taxon>Sar</taxon>
        <taxon>Stramenopiles</taxon>
        <taxon>Oomycota</taxon>
        <taxon>Saprolegniomycetes</taxon>
        <taxon>Saprolegniales</taxon>
        <taxon>Saprolegniaceae</taxon>
        <taxon>Saprolegnia</taxon>
    </lineage>
</organism>
<keyword evidence="3 8" id="KW-0489">Methyltransferase</keyword>
<dbReference type="Proteomes" id="UP000030745">
    <property type="component" value="Unassembled WGS sequence"/>
</dbReference>
<comment type="similarity">
    <text evidence="2">Belongs to the eukaryotic/archaeal PrmC-related family.</text>
</comment>
<evidence type="ECO:0000259" key="7">
    <source>
        <dbReference type="Pfam" id="PF05175"/>
    </source>
</evidence>
<evidence type="ECO:0000256" key="5">
    <source>
        <dbReference type="ARBA" id="ARBA00022691"/>
    </source>
</evidence>
<proteinExistence type="inferred from homology"/>
<dbReference type="InterPro" id="IPR002052">
    <property type="entry name" value="DNA_methylase_N6_adenine_CS"/>
</dbReference>
<dbReference type="Gene3D" id="3.40.50.150">
    <property type="entry name" value="Vaccinia Virus protein VP39"/>
    <property type="match status" value="1"/>
</dbReference>
<evidence type="ECO:0000256" key="3">
    <source>
        <dbReference type="ARBA" id="ARBA00022603"/>
    </source>
</evidence>
<accession>A0A067BF60</accession>
<protein>
    <submittedName>
        <fullName evidence="8">Methylase</fullName>
    </submittedName>
</protein>
<dbReference type="GO" id="GO:0003676">
    <property type="term" value="F:nucleic acid binding"/>
    <property type="evidence" value="ECO:0007669"/>
    <property type="project" value="InterPro"/>
</dbReference>
<evidence type="ECO:0000256" key="6">
    <source>
        <dbReference type="ARBA" id="ARBA00023242"/>
    </source>
</evidence>
<dbReference type="CDD" id="cd02440">
    <property type="entry name" value="AdoMet_MTases"/>
    <property type="match status" value="1"/>
</dbReference>
<dbReference type="GO" id="GO:0005634">
    <property type="term" value="C:nucleus"/>
    <property type="evidence" value="ECO:0007669"/>
    <property type="project" value="UniProtKB-SubCell"/>
</dbReference>
<gene>
    <name evidence="8" type="ORF">SPRG_17540</name>
</gene>
<dbReference type="OrthoDB" id="406152at2759"/>
<dbReference type="VEuPathDB" id="FungiDB:SPRG_17540"/>
<dbReference type="RefSeq" id="XP_012212267.1">
    <property type="nucleotide sequence ID" value="XM_012356877.1"/>
</dbReference>
<evidence type="ECO:0000256" key="4">
    <source>
        <dbReference type="ARBA" id="ARBA00022679"/>
    </source>
</evidence>
<dbReference type="PANTHER" id="PTHR45875">
    <property type="entry name" value="METHYLTRANSFERASE N6AMT1"/>
    <property type="match status" value="1"/>
</dbReference>
<dbReference type="AlphaFoldDB" id="A0A067BF60"/>
<keyword evidence="5" id="KW-0949">S-adenosyl-L-methionine</keyword>
<dbReference type="OMA" id="DVNRNAC"/>
<reference evidence="8 9" key="1">
    <citation type="journal article" date="2013" name="PLoS Genet.">
        <title>Distinctive expansion of potential virulence genes in the genome of the oomycete fish pathogen Saprolegnia parasitica.</title>
        <authorList>
            <person name="Jiang R.H."/>
            <person name="de Bruijn I."/>
            <person name="Haas B.J."/>
            <person name="Belmonte R."/>
            <person name="Lobach L."/>
            <person name="Christie J."/>
            <person name="van den Ackerveken G."/>
            <person name="Bottin A."/>
            <person name="Bulone V."/>
            <person name="Diaz-Moreno S.M."/>
            <person name="Dumas B."/>
            <person name="Fan L."/>
            <person name="Gaulin E."/>
            <person name="Govers F."/>
            <person name="Grenville-Briggs L.J."/>
            <person name="Horner N.R."/>
            <person name="Levin J.Z."/>
            <person name="Mammella M."/>
            <person name="Meijer H.J."/>
            <person name="Morris P."/>
            <person name="Nusbaum C."/>
            <person name="Oome S."/>
            <person name="Phillips A.J."/>
            <person name="van Rooyen D."/>
            <person name="Rzeszutek E."/>
            <person name="Saraiva M."/>
            <person name="Secombes C.J."/>
            <person name="Seidl M.F."/>
            <person name="Snel B."/>
            <person name="Stassen J.H."/>
            <person name="Sykes S."/>
            <person name="Tripathy S."/>
            <person name="van den Berg H."/>
            <person name="Vega-Arreguin J.C."/>
            <person name="Wawra S."/>
            <person name="Young S.K."/>
            <person name="Zeng Q."/>
            <person name="Dieguez-Uribeondo J."/>
            <person name="Russ C."/>
            <person name="Tyler B.M."/>
            <person name="van West P."/>
        </authorList>
    </citation>
    <scope>NUCLEOTIDE SEQUENCE [LARGE SCALE GENOMIC DNA]</scope>
    <source>
        <strain evidence="8 9">CBS 223.65</strain>
    </source>
</reference>
<name>A0A067BF60_SAPPC</name>
<dbReference type="GO" id="GO:0008757">
    <property type="term" value="F:S-adenosylmethionine-dependent methyltransferase activity"/>
    <property type="evidence" value="ECO:0007669"/>
    <property type="project" value="TreeGrafter"/>
</dbReference>
<dbReference type="NCBIfam" id="TIGR00537">
    <property type="entry name" value="hemK_rel_arch"/>
    <property type="match status" value="1"/>
</dbReference>
<dbReference type="InterPro" id="IPR004557">
    <property type="entry name" value="PrmC-related"/>
</dbReference>
<evidence type="ECO:0000256" key="2">
    <source>
        <dbReference type="ARBA" id="ARBA00006149"/>
    </source>
</evidence>
<sequence>MAAVPTTPDVLGDVYEPAEDTYLFLDAIQDETPFLADLIPSLVLELGPGSGVVGVYTMKQLASIDQPALLLAVDINDEATACTKETARLNAIHNIEIVRMDLLTQLQLRHQVDVLLFNPPYVPTPSEEVGSTGIEAAWAGGLHGREVIDRLLPLVQHLLSPMGVFYMVIVAENRPKDIARIMAASGFSTTVVRSRQAFNERLSILKFARQSIQEVVAEA</sequence>
<keyword evidence="9" id="KW-1185">Reference proteome</keyword>